<accession>A0A6G1BYK9</accession>
<comment type="caution">
    <text evidence="2">The sequence shown here is derived from an EMBL/GenBank/DDBJ whole genome shotgun (WGS) entry which is preliminary data.</text>
</comment>
<name>A0A6G1BYK9_9ORYZ</name>
<gene>
    <name evidence="2" type="ORF">E2562_021284</name>
</gene>
<feature type="region of interest" description="Disordered" evidence="1">
    <location>
        <begin position="54"/>
        <end position="73"/>
    </location>
</feature>
<reference evidence="2 3" key="1">
    <citation type="submission" date="2019-11" db="EMBL/GenBank/DDBJ databases">
        <title>Whole genome sequence of Oryza granulata.</title>
        <authorList>
            <person name="Li W."/>
        </authorList>
    </citation>
    <scope>NUCLEOTIDE SEQUENCE [LARGE SCALE GENOMIC DNA]</scope>
    <source>
        <strain evidence="3">cv. Menghai</strain>
        <tissue evidence="2">Leaf</tissue>
    </source>
</reference>
<protein>
    <submittedName>
        <fullName evidence="2">Uncharacterized protein</fullName>
    </submittedName>
</protein>
<dbReference type="EMBL" id="SPHZ02000011">
    <property type="protein sequence ID" value="KAF0892982.1"/>
    <property type="molecule type" value="Genomic_DNA"/>
</dbReference>
<dbReference type="Proteomes" id="UP000479710">
    <property type="component" value="Unassembled WGS sequence"/>
</dbReference>
<evidence type="ECO:0000313" key="2">
    <source>
        <dbReference type="EMBL" id="KAF0892982.1"/>
    </source>
</evidence>
<evidence type="ECO:0000256" key="1">
    <source>
        <dbReference type="SAM" id="MobiDB-lite"/>
    </source>
</evidence>
<dbReference type="AlphaFoldDB" id="A0A6G1BYK9"/>
<sequence>MDVRITRFLMNRLIEELKRGEAEVDVAVPMRGGEIVPNVHTVNQPSPFLSFLTPSHHSSALEPPPGASPPLALARSARPASSLPCSDDTMESHLVYNFDNELLLPLLPRFLQLASLDPSLLLIVGFVFGSPSVAPAATTTLPGSRLLVIL</sequence>
<keyword evidence="3" id="KW-1185">Reference proteome</keyword>
<organism evidence="2 3">
    <name type="scientific">Oryza meyeriana var. granulata</name>
    <dbReference type="NCBI Taxonomy" id="110450"/>
    <lineage>
        <taxon>Eukaryota</taxon>
        <taxon>Viridiplantae</taxon>
        <taxon>Streptophyta</taxon>
        <taxon>Embryophyta</taxon>
        <taxon>Tracheophyta</taxon>
        <taxon>Spermatophyta</taxon>
        <taxon>Magnoliopsida</taxon>
        <taxon>Liliopsida</taxon>
        <taxon>Poales</taxon>
        <taxon>Poaceae</taxon>
        <taxon>BOP clade</taxon>
        <taxon>Oryzoideae</taxon>
        <taxon>Oryzeae</taxon>
        <taxon>Oryzinae</taxon>
        <taxon>Oryza</taxon>
        <taxon>Oryza meyeriana</taxon>
    </lineage>
</organism>
<proteinExistence type="predicted"/>
<evidence type="ECO:0000313" key="3">
    <source>
        <dbReference type="Proteomes" id="UP000479710"/>
    </source>
</evidence>